<dbReference type="EMBL" id="BARW01003666">
    <property type="protein sequence ID" value="GAI69779.1"/>
    <property type="molecule type" value="Genomic_DNA"/>
</dbReference>
<sequence>MAEVKEKKISPGAVIAVGLGLGTLAALAAAALVLRKA</sequence>
<keyword evidence="1" id="KW-0812">Transmembrane</keyword>
<keyword evidence="1" id="KW-1133">Transmembrane helix</keyword>
<keyword evidence="1" id="KW-0472">Membrane</keyword>
<gene>
    <name evidence="2" type="ORF">S12H4_09156</name>
</gene>
<feature type="transmembrane region" description="Helical" evidence="1">
    <location>
        <begin position="12"/>
        <end position="34"/>
    </location>
</feature>
<evidence type="ECO:0000256" key="1">
    <source>
        <dbReference type="SAM" id="Phobius"/>
    </source>
</evidence>
<dbReference type="AlphaFoldDB" id="X1SPM4"/>
<reference evidence="2" key="1">
    <citation type="journal article" date="2014" name="Front. Microbiol.">
        <title>High frequency of phylogenetically diverse reductive dehalogenase-homologous genes in deep subseafloor sedimentary metagenomes.</title>
        <authorList>
            <person name="Kawai M."/>
            <person name="Futagami T."/>
            <person name="Toyoda A."/>
            <person name="Takaki Y."/>
            <person name="Nishi S."/>
            <person name="Hori S."/>
            <person name="Arai W."/>
            <person name="Tsubouchi T."/>
            <person name="Morono Y."/>
            <person name="Uchiyama I."/>
            <person name="Ito T."/>
            <person name="Fujiyama A."/>
            <person name="Inagaki F."/>
            <person name="Takami H."/>
        </authorList>
    </citation>
    <scope>NUCLEOTIDE SEQUENCE</scope>
    <source>
        <strain evidence="2">Expedition CK06-06</strain>
    </source>
</reference>
<evidence type="ECO:0000313" key="2">
    <source>
        <dbReference type="EMBL" id="GAI69779.1"/>
    </source>
</evidence>
<proteinExistence type="predicted"/>
<accession>X1SPM4</accession>
<comment type="caution">
    <text evidence="2">The sequence shown here is derived from an EMBL/GenBank/DDBJ whole genome shotgun (WGS) entry which is preliminary data.</text>
</comment>
<organism evidence="2">
    <name type="scientific">marine sediment metagenome</name>
    <dbReference type="NCBI Taxonomy" id="412755"/>
    <lineage>
        <taxon>unclassified sequences</taxon>
        <taxon>metagenomes</taxon>
        <taxon>ecological metagenomes</taxon>
    </lineage>
</organism>
<feature type="non-terminal residue" evidence="2">
    <location>
        <position position="37"/>
    </location>
</feature>
<name>X1SPM4_9ZZZZ</name>
<protein>
    <submittedName>
        <fullName evidence="2">Uncharacterized protein</fullName>
    </submittedName>
</protein>